<dbReference type="Pfam" id="PF13378">
    <property type="entry name" value="MR_MLE_C"/>
    <property type="match status" value="1"/>
</dbReference>
<evidence type="ECO:0000259" key="4">
    <source>
        <dbReference type="SMART" id="SM00922"/>
    </source>
</evidence>
<organism evidence="5 6">
    <name type="scientific">Flavimaricola marinus</name>
    <dbReference type="NCBI Taxonomy" id="1819565"/>
    <lineage>
        <taxon>Bacteria</taxon>
        <taxon>Pseudomonadati</taxon>
        <taxon>Pseudomonadota</taxon>
        <taxon>Alphaproteobacteria</taxon>
        <taxon>Rhodobacterales</taxon>
        <taxon>Paracoccaceae</taxon>
        <taxon>Flavimaricola</taxon>
    </lineage>
</organism>
<dbReference type="EMBL" id="FXZK01000006">
    <property type="protein sequence ID" value="SMY08839.1"/>
    <property type="molecule type" value="Genomic_DNA"/>
</dbReference>
<dbReference type="EC" id="5.1.1.-" evidence="5"/>
<dbReference type="GO" id="GO:0009063">
    <property type="term" value="P:amino acid catabolic process"/>
    <property type="evidence" value="ECO:0007669"/>
    <property type="project" value="InterPro"/>
</dbReference>
<dbReference type="InterPro" id="IPR013341">
    <property type="entry name" value="Mandelate_racemase_N_dom"/>
</dbReference>
<dbReference type="SUPFAM" id="SSF54826">
    <property type="entry name" value="Enolase N-terminal domain-like"/>
    <property type="match status" value="1"/>
</dbReference>
<evidence type="ECO:0000313" key="5">
    <source>
        <dbReference type="EMBL" id="SMY08839.1"/>
    </source>
</evidence>
<evidence type="ECO:0000313" key="6">
    <source>
        <dbReference type="Proteomes" id="UP000201613"/>
    </source>
</evidence>
<evidence type="ECO:0000256" key="3">
    <source>
        <dbReference type="SAM" id="MobiDB-lite"/>
    </source>
</evidence>
<dbReference type="InterPro" id="IPR034593">
    <property type="entry name" value="DgoD-like"/>
</dbReference>
<protein>
    <submittedName>
        <fullName evidence="5">L-Ala-D/L-Glu epimerase</fullName>
        <ecNumber evidence="5">5.1.1.-</ecNumber>
    </submittedName>
</protein>
<dbReference type="AlphaFoldDB" id="A0A238LGM2"/>
<dbReference type="OrthoDB" id="9802699at2"/>
<comment type="similarity">
    <text evidence="1">Belongs to the mandelate racemase/muconate lactonizing enzyme family.</text>
</comment>
<dbReference type="PANTHER" id="PTHR48080">
    <property type="entry name" value="D-GALACTONATE DEHYDRATASE-RELATED"/>
    <property type="match status" value="1"/>
</dbReference>
<accession>A0A238LGM2</accession>
<name>A0A238LGM2_9RHOB</name>
<dbReference type="Pfam" id="PF02746">
    <property type="entry name" value="MR_MLE_N"/>
    <property type="match status" value="1"/>
</dbReference>
<evidence type="ECO:0000256" key="2">
    <source>
        <dbReference type="ARBA" id="ARBA00022723"/>
    </source>
</evidence>
<feature type="region of interest" description="Disordered" evidence="3">
    <location>
        <begin position="339"/>
        <end position="360"/>
    </location>
</feature>
<dbReference type="GO" id="GO:0000287">
    <property type="term" value="F:magnesium ion binding"/>
    <property type="evidence" value="ECO:0007669"/>
    <property type="project" value="UniProtKB-ARBA"/>
</dbReference>
<dbReference type="InterPro" id="IPR018110">
    <property type="entry name" value="Mandel_Rmase/mucon_lact_enz_CS"/>
</dbReference>
<gene>
    <name evidence="5" type="ORF">LOM8899_02998</name>
</gene>
<proteinExistence type="inferred from homology"/>
<evidence type="ECO:0000256" key="1">
    <source>
        <dbReference type="ARBA" id="ARBA00008031"/>
    </source>
</evidence>
<keyword evidence="6" id="KW-1185">Reference proteome</keyword>
<reference evidence="5 6" key="1">
    <citation type="submission" date="2017-05" db="EMBL/GenBank/DDBJ databases">
        <authorList>
            <person name="Song R."/>
            <person name="Chenine A.L."/>
            <person name="Ruprecht R.M."/>
        </authorList>
    </citation>
    <scope>NUCLEOTIDE SEQUENCE [LARGE SCALE GENOMIC DNA]</scope>
    <source>
        <strain evidence="5 6">CECT 8899</strain>
    </source>
</reference>
<keyword evidence="2" id="KW-0479">Metal-binding</keyword>
<dbReference type="PANTHER" id="PTHR48080:SF3">
    <property type="entry name" value="ENOLASE SUPERFAMILY MEMBER DDB_G0284701"/>
    <property type="match status" value="1"/>
</dbReference>
<dbReference type="Gene3D" id="3.20.20.120">
    <property type="entry name" value="Enolase-like C-terminal domain"/>
    <property type="match status" value="1"/>
</dbReference>
<keyword evidence="5" id="KW-0413">Isomerase</keyword>
<dbReference type="SMART" id="SM00922">
    <property type="entry name" value="MR_MLE"/>
    <property type="match status" value="1"/>
</dbReference>
<dbReference type="GO" id="GO:0016853">
    <property type="term" value="F:isomerase activity"/>
    <property type="evidence" value="ECO:0007669"/>
    <property type="project" value="UniProtKB-KW"/>
</dbReference>
<dbReference type="InterPro" id="IPR036849">
    <property type="entry name" value="Enolase-like_C_sf"/>
</dbReference>
<dbReference type="SFLD" id="SFLDG00180">
    <property type="entry name" value="muconate_cycloisomerase"/>
    <property type="match status" value="1"/>
</dbReference>
<dbReference type="SUPFAM" id="SSF51604">
    <property type="entry name" value="Enolase C-terminal domain-like"/>
    <property type="match status" value="1"/>
</dbReference>
<dbReference type="Proteomes" id="UP000201613">
    <property type="component" value="Unassembled WGS sequence"/>
</dbReference>
<dbReference type="InterPro" id="IPR013342">
    <property type="entry name" value="Mandelate_racemase_C"/>
</dbReference>
<dbReference type="Gene3D" id="3.30.390.10">
    <property type="entry name" value="Enolase-like, N-terminal domain"/>
    <property type="match status" value="1"/>
</dbReference>
<dbReference type="InterPro" id="IPR029065">
    <property type="entry name" value="Enolase_C-like"/>
</dbReference>
<dbReference type="RefSeq" id="WP_093993039.1">
    <property type="nucleotide sequence ID" value="NZ_FXZK01000006.1"/>
</dbReference>
<dbReference type="PROSITE" id="PS00909">
    <property type="entry name" value="MR_MLE_2"/>
    <property type="match status" value="1"/>
</dbReference>
<dbReference type="SFLD" id="SFLDS00001">
    <property type="entry name" value="Enolase"/>
    <property type="match status" value="1"/>
</dbReference>
<feature type="domain" description="Mandelate racemase/muconate lactonizing enzyme C-terminal" evidence="4">
    <location>
        <begin position="139"/>
        <end position="235"/>
    </location>
</feature>
<sequence length="360" mass="38319">MRIEAYSVASVRHRNLDPDWHYAGRDVPELPGLRVALRAGREVGEGYAPFLPHLDATPEVLFRAGREIAAGMIGADAGDLDECLTRLGSCARPRNAGRSAVEMALLDLVARLRGQPVTRMLGGQARPIEVLRIIPVKSPERMAELADDYAAQGFRALKLKATGSVEADTARVAAVRDAVGPDVTITVDANQSYDAVTALELEKSLRHLGVWSLEQPVPATDLSALSRVRLGSAARIEADEGLFAMADLEALIAAEAADGISLKLARSGGILPSREMAHRAAHFGVYARLGTAFGGPLMTLATAALDAVVAAAGSAECAEFTHFDDDDHAPPVIRDGMLLPPDGPGFGQHRRTPWSASWEE</sequence>
<dbReference type="InterPro" id="IPR029017">
    <property type="entry name" value="Enolase-like_N"/>
</dbReference>